<dbReference type="EMBL" id="JELW01000005">
    <property type="protein sequence ID" value="EXV02319.1"/>
    <property type="molecule type" value="Genomic_DNA"/>
</dbReference>
<proteinExistence type="predicted"/>
<evidence type="ECO:0000313" key="1">
    <source>
        <dbReference type="EMBL" id="EXV02319.1"/>
    </source>
</evidence>
<accession>A0A0A1UWL8</accession>
<evidence type="ECO:0000313" key="2">
    <source>
        <dbReference type="Proteomes" id="UP000030151"/>
    </source>
</evidence>
<name>A0A0A1UWL8_9HYPO</name>
<protein>
    <recommendedName>
        <fullName evidence="3">Calcofluor white hypersensitive protein</fullName>
    </recommendedName>
</protein>
<dbReference type="eggNOG" id="ENOG502SSX2">
    <property type="taxonomic scope" value="Eukaryota"/>
</dbReference>
<dbReference type="OrthoDB" id="5355126at2759"/>
<reference evidence="1 2" key="1">
    <citation type="submission" date="2014-02" db="EMBL/GenBank/DDBJ databases">
        <title>The genome sequence of the entomopathogenic fungus Metarhizium robertsii ARSEF 2575.</title>
        <authorList>
            <person name="Giuliano Garisto Donzelli B."/>
            <person name="Roe B.A."/>
            <person name="Macmil S.L."/>
            <person name="Krasnoff S.B."/>
            <person name="Gibson D.M."/>
        </authorList>
    </citation>
    <scope>NUCLEOTIDE SEQUENCE [LARGE SCALE GENOMIC DNA]</scope>
    <source>
        <strain evidence="1 2">ARSEF 2575</strain>
    </source>
</reference>
<dbReference type="Proteomes" id="UP000030151">
    <property type="component" value="Unassembled WGS sequence"/>
</dbReference>
<gene>
    <name evidence="1" type="ORF">X797_004448</name>
</gene>
<organism evidence="1 2">
    <name type="scientific">Metarhizium robertsii</name>
    <dbReference type="NCBI Taxonomy" id="568076"/>
    <lineage>
        <taxon>Eukaryota</taxon>
        <taxon>Fungi</taxon>
        <taxon>Dikarya</taxon>
        <taxon>Ascomycota</taxon>
        <taxon>Pezizomycotina</taxon>
        <taxon>Sordariomycetes</taxon>
        <taxon>Hypocreomycetidae</taxon>
        <taxon>Hypocreales</taxon>
        <taxon>Clavicipitaceae</taxon>
        <taxon>Metarhizium</taxon>
    </lineage>
</organism>
<dbReference type="AlphaFoldDB" id="A0A0A1UWL8"/>
<dbReference type="HOGENOM" id="CLU_129945_1_0_1"/>
<comment type="caution">
    <text evidence="1">The sequence shown here is derived from an EMBL/GenBank/DDBJ whole genome shotgun (WGS) entry which is preliminary data.</text>
</comment>
<sequence length="133" mass="13842">MSKSRMPLILGLGAAGGVGYYLYNAGGSPKAAENKFESDVHSAAAKVKDRLPGSKPDAEKKLEGYGAEAGAKVDKAWAEADKKAEKIKSQTESYVKDAKAEAIKAVDKFDKTVEDGAAKAKSGISGWFGGGSK</sequence>
<evidence type="ECO:0008006" key="3">
    <source>
        <dbReference type="Google" id="ProtNLM"/>
    </source>
</evidence>